<feature type="compositionally biased region" description="Basic and acidic residues" evidence="1">
    <location>
        <begin position="125"/>
        <end position="135"/>
    </location>
</feature>
<evidence type="ECO:0000256" key="1">
    <source>
        <dbReference type="SAM" id="MobiDB-lite"/>
    </source>
</evidence>
<gene>
    <name evidence="3" type="ORF">CBYS24578_00014992</name>
</gene>
<evidence type="ECO:0000256" key="2">
    <source>
        <dbReference type="SAM" id="SignalP"/>
    </source>
</evidence>
<keyword evidence="4" id="KW-1185">Reference proteome</keyword>
<feature type="compositionally biased region" description="Basic residues" evidence="1">
    <location>
        <begin position="85"/>
        <end position="100"/>
    </location>
</feature>
<accession>A0A9N9Y3V4</accession>
<organism evidence="3 4">
    <name type="scientific">Clonostachys byssicola</name>
    <dbReference type="NCBI Taxonomy" id="160290"/>
    <lineage>
        <taxon>Eukaryota</taxon>
        <taxon>Fungi</taxon>
        <taxon>Dikarya</taxon>
        <taxon>Ascomycota</taxon>
        <taxon>Pezizomycotina</taxon>
        <taxon>Sordariomycetes</taxon>
        <taxon>Hypocreomycetidae</taxon>
        <taxon>Hypocreales</taxon>
        <taxon>Bionectriaceae</taxon>
        <taxon>Clonostachys</taxon>
    </lineage>
</organism>
<feature type="signal peptide" evidence="2">
    <location>
        <begin position="1"/>
        <end position="23"/>
    </location>
</feature>
<feature type="region of interest" description="Disordered" evidence="1">
    <location>
        <begin position="60"/>
        <end position="135"/>
    </location>
</feature>
<dbReference type="AlphaFoldDB" id="A0A9N9Y3V4"/>
<dbReference type="OrthoDB" id="5153300at2759"/>
<sequence>MVAPKQLSLAALVWLGLASQGLALQVDQASNDLTLVQRAEAAPSGKLGVALAPNQKLPKIGSAHKAGKSDKAAKSGKLGAALAPSHHKVSKSGKHHKAAKHTTGAASGKKAHKSGKLSVALAPESKPEHKERDLEERKITAKGVAKGVGKVAKGALKLLFRDLEARDVDELSERDFEELIARYYDEEELVARDLEERKITAKGVAKGVGKVAKGALKLLFRDVEERDVDELSERDLDELIARYCDEAEELAARDLEERKFSLKGVAKGVGKVAKGAMNLLLRDIEERDIDELEERDLEELVERYFDEEELVARYFDEAELDERDLEERKITAKGVAKGVGKVAKGALKLFFRDLEEIEERDFEELDERDLDELEERDLEERKISAKGIAKGVGKVAKGALGLFFRDLDALDERDLEELDERDFEELAARYFDDSDIEERDLEERKITAKGVAKGVGKVAKGALKLLFRDLSEREDLDERDIDELFARHFDEEELAARFFDETEIEERDLEERKISAKGIAKGVGKVAKGALKLLFRDVEERDLQDGLAERDMSDLVTRYFDDTELVLESRMLRAGFNRGPARHPGRMSIA</sequence>
<evidence type="ECO:0000313" key="4">
    <source>
        <dbReference type="Proteomes" id="UP000754883"/>
    </source>
</evidence>
<dbReference type="EMBL" id="CABFNO020001436">
    <property type="protein sequence ID" value="CAG9987756.1"/>
    <property type="molecule type" value="Genomic_DNA"/>
</dbReference>
<comment type="caution">
    <text evidence="3">The sequence shown here is derived from an EMBL/GenBank/DDBJ whole genome shotgun (WGS) entry which is preliminary data.</text>
</comment>
<reference evidence="3" key="1">
    <citation type="submission" date="2021-10" db="EMBL/GenBank/DDBJ databases">
        <authorList>
            <person name="Piombo E."/>
        </authorList>
    </citation>
    <scope>NUCLEOTIDE SEQUENCE</scope>
</reference>
<proteinExistence type="predicted"/>
<protein>
    <submittedName>
        <fullName evidence="3">Uncharacterized protein</fullName>
    </submittedName>
</protein>
<name>A0A9N9Y3V4_9HYPO</name>
<dbReference type="Proteomes" id="UP000754883">
    <property type="component" value="Unassembled WGS sequence"/>
</dbReference>
<keyword evidence="2" id="KW-0732">Signal</keyword>
<evidence type="ECO:0000313" key="3">
    <source>
        <dbReference type="EMBL" id="CAG9987756.1"/>
    </source>
</evidence>
<feature type="chain" id="PRO_5040289335" evidence="2">
    <location>
        <begin position="24"/>
        <end position="590"/>
    </location>
</feature>